<feature type="repeat" description="ANK" evidence="3">
    <location>
        <begin position="66"/>
        <end position="98"/>
    </location>
</feature>
<protein>
    <submittedName>
        <fullName evidence="6">Ankyrin repeat domain-containing protein</fullName>
    </submittedName>
</protein>
<keyword evidence="1" id="KW-0677">Repeat</keyword>
<feature type="chain" id="PRO_5047352138" evidence="5">
    <location>
        <begin position="27"/>
        <end position="206"/>
    </location>
</feature>
<dbReference type="SUPFAM" id="SSF48403">
    <property type="entry name" value="Ankyrin repeat"/>
    <property type="match status" value="1"/>
</dbReference>
<evidence type="ECO:0000313" key="7">
    <source>
        <dbReference type="Proteomes" id="UP001215827"/>
    </source>
</evidence>
<dbReference type="PROSITE" id="PS50297">
    <property type="entry name" value="ANK_REP_REGION"/>
    <property type="match status" value="3"/>
</dbReference>
<dbReference type="Pfam" id="PF12796">
    <property type="entry name" value="Ank_2"/>
    <property type="match status" value="1"/>
</dbReference>
<dbReference type="Gene3D" id="1.25.40.20">
    <property type="entry name" value="Ankyrin repeat-containing domain"/>
    <property type="match status" value="1"/>
</dbReference>
<evidence type="ECO:0000256" key="3">
    <source>
        <dbReference type="PROSITE-ProRule" id="PRU00023"/>
    </source>
</evidence>
<gene>
    <name evidence="6" type="ORF">P7228_03850</name>
</gene>
<evidence type="ECO:0000313" key="6">
    <source>
        <dbReference type="EMBL" id="WFL78206.1"/>
    </source>
</evidence>
<evidence type="ECO:0000256" key="2">
    <source>
        <dbReference type="ARBA" id="ARBA00023043"/>
    </source>
</evidence>
<evidence type="ECO:0000256" key="1">
    <source>
        <dbReference type="ARBA" id="ARBA00022737"/>
    </source>
</evidence>
<dbReference type="InterPro" id="IPR002110">
    <property type="entry name" value="Ankyrin_rpt"/>
</dbReference>
<evidence type="ECO:0000256" key="5">
    <source>
        <dbReference type="SAM" id="SignalP"/>
    </source>
</evidence>
<reference evidence="6 7" key="1">
    <citation type="submission" date="2023-03" db="EMBL/GenBank/DDBJ databases">
        <title>Altererythrobacter sp. CAU 1644 isolated from sand.</title>
        <authorList>
            <person name="Kim W."/>
        </authorList>
    </citation>
    <scope>NUCLEOTIDE SEQUENCE [LARGE SCALE GENOMIC DNA]</scope>
    <source>
        <strain evidence="6 7">CAU 1644</strain>
    </source>
</reference>
<accession>A0ABY8FT64</accession>
<dbReference type="InterPro" id="IPR036770">
    <property type="entry name" value="Ankyrin_rpt-contain_sf"/>
</dbReference>
<dbReference type="EMBL" id="CP121106">
    <property type="protein sequence ID" value="WFL78206.1"/>
    <property type="molecule type" value="Genomic_DNA"/>
</dbReference>
<dbReference type="PANTHER" id="PTHR24171">
    <property type="entry name" value="ANKYRIN REPEAT DOMAIN-CONTAINING PROTEIN 39-RELATED"/>
    <property type="match status" value="1"/>
</dbReference>
<dbReference type="Proteomes" id="UP001215827">
    <property type="component" value="Chromosome"/>
</dbReference>
<organism evidence="6 7">
    <name type="scientific">Altererythrobacter arenosus</name>
    <dbReference type="NCBI Taxonomy" id="3032592"/>
    <lineage>
        <taxon>Bacteria</taxon>
        <taxon>Pseudomonadati</taxon>
        <taxon>Pseudomonadota</taxon>
        <taxon>Alphaproteobacteria</taxon>
        <taxon>Sphingomonadales</taxon>
        <taxon>Erythrobacteraceae</taxon>
        <taxon>Altererythrobacter</taxon>
    </lineage>
</organism>
<feature type="repeat" description="ANK" evidence="3">
    <location>
        <begin position="99"/>
        <end position="131"/>
    </location>
</feature>
<feature type="repeat" description="ANK" evidence="3">
    <location>
        <begin position="132"/>
        <end position="164"/>
    </location>
</feature>
<dbReference type="PROSITE" id="PS50088">
    <property type="entry name" value="ANK_REPEAT"/>
    <property type="match status" value="3"/>
</dbReference>
<keyword evidence="5" id="KW-0732">Signal</keyword>
<keyword evidence="2 3" id="KW-0040">ANK repeat</keyword>
<evidence type="ECO:0000256" key="4">
    <source>
        <dbReference type="SAM" id="MobiDB-lite"/>
    </source>
</evidence>
<dbReference type="SMART" id="SM00248">
    <property type="entry name" value="ANK"/>
    <property type="match status" value="3"/>
</dbReference>
<feature type="signal peptide" evidence="5">
    <location>
        <begin position="1"/>
        <end position="26"/>
    </location>
</feature>
<sequence length="206" mass="22023">MTRAVMRKIALAAALGGMALSAPAGAQMFSDGYEFLKAVKERDGDAVTNALNEPGSTLINTRDISSGETAMHIVTERRDVTWIRFLAQRGANPNVKDKKGTAPIQLAVRLGFVEGVEALIKAGAEVDVTDVAGETPLIAAVHRRDTALIRLLLANGANPDRTDNSGRTARDYATLAQGNRAMVEEFTRADEERAGKGQDKDYGPSI</sequence>
<dbReference type="RefSeq" id="WP_278016896.1">
    <property type="nucleotide sequence ID" value="NZ_CP121106.1"/>
</dbReference>
<feature type="region of interest" description="Disordered" evidence="4">
    <location>
        <begin position="187"/>
        <end position="206"/>
    </location>
</feature>
<keyword evidence="7" id="KW-1185">Reference proteome</keyword>
<dbReference type="Pfam" id="PF00023">
    <property type="entry name" value="Ank"/>
    <property type="match status" value="1"/>
</dbReference>
<name>A0ABY8FT64_9SPHN</name>
<proteinExistence type="predicted"/>